<organism evidence="1 2">
    <name type="scientific">Succinatimonas hippei (strain DSM 22608 / JCM 16073 / KCTC 15190 / YIT 12066)</name>
    <dbReference type="NCBI Taxonomy" id="762983"/>
    <lineage>
        <taxon>Bacteria</taxon>
        <taxon>Pseudomonadati</taxon>
        <taxon>Pseudomonadota</taxon>
        <taxon>Gammaproteobacteria</taxon>
        <taxon>Aeromonadales</taxon>
        <taxon>Succinivibrionaceae</taxon>
        <taxon>Succinatimonas</taxon>
    </lineage>
</organism>
<dbReference type="SUPFAM" id="SSF51735">
    <property type="entry name" value="NAD(P)-binding Rossmann-fold domains"/>
    <property type="match status" value="1"/>
</dbReference>
<evidence type="ECO:0000313" key="1">
    <source>
        <dbReference type="EMBL" id="EFY06508.1"/>
    </source>
</evidence>
<sequence>MKIAVLGADTELGRRIVNAAEGAGIQVASVVEHFASSIGSGPLIIKEVHELNINDFSKCHAVIDTLSFPRIEAYGADKLPFWHVCNLIRNSSIKLIAVGSSAFLYTDKKRDTFVRDMDGIHFDNNEKRHNLAVEAFLKIKEIHDVEWTLLCPPLVFDLKAYGTGKFELGDDILPISVSGSSYISLCDFCKALVELLKVGGYSCRCVGVRSL</sequence>
<dbReference type="RefSeq" id="WP_009143898.1">
    <property type="nucleotide sequence ID" value="NZ_GL831047.1"/>
</dbReference>
<evidence type="ECO:0008006" key="3">
    <source>
        <dbReference type="Google" id="ProtNLM"/>
    </source>
</evidence>
<dbReference type="OrthoDB" id="7352421at2"/>
<name>E8LLW0_SUCHY</name>
<dbReference type="AlphaFoldDB" id="E8LLW0"/>
<dbReference type="STRING" id="762983.HMPREF9444_01733"/>
<dbReference type="EMBL" id="AEVO01000116">
    <property type="protein sequence ID" value="EFY06508.1"/>
    <property type="molecule type" value="Genomic_DNA"/>
</dbReference>
<accession>E8LLW0</accession>
<reference evidence="1 2" key="1">
    <citation type="submission" date="2011-01" db="EMBL/GenBank/DDBJ databases">
        <authorList>
            <person name="Weinstock G."/>
            <person name="Sodergren E."/>
            <person name="Clifton S."/>
            <person name="Fulton L."/>
            <person name="Fulton B."/>
            <person name="Courtney L."/>
            <person name="Fronick C."/>
            <person name="Harrison M."/>
            <person name="Strong C."/>
            <person name="Farmer C."/>
            <person name="Delahaunty K."/>
            <person name="Markovic C."/>
            <person name="Hall O."/>
            <person name="Minx P."/>
            <person name="Tomlinson C."/>
            <person name="Mitreva M."/>
            <person name="Hou S."/>
            <person name="Chen J."/>
            <person name="Wollam A."/>
            <person name="Pepin K.H."/>
            <person name="Johnson M."/>
            <person name="Bhonagiri V."/>
            <person name="Zhang X."/>
            <person name="Suruliraj S."/>
            <person name="Warren W."/>
            <person name="Chinwalla A."/>
            <person name="Mardis E.R."/>
            <person name="Wilson R.K."/>
        </authorList>
    </citation>
    <scope>NUCLEOTIDE SEQUENCE [LARGE SCALE GENOMIC DNA]</scope>
    <source>
        <strain evidence="2">DSM 22608 / JCM 16073 / KCTC 15190 / YIT 12066</strain>
    </source>
</reference>
<dbReference type="HOGENOM" id="CLU_1304346_0_0_6"/>
<evidence type="ECO:0000313" key="2">
    <source>
        <dbReference type="Proteomes" id="UP000018458"/>
    </source>
</evidence>
<gene>
    <name evidence="1" type="ORF">HMPREF9444_01733</name>
</gene>
<protein>
    <recommendedName>
        <fullName evidence="3">NAD(P)-binding domain-containing protein</fullName>
    </recommendedName>
</protein>
<proteinExistence type="predicted"/>
<dbReference type="eggNOG" id="COG2910">
    <property type="taxonomic scope" value="Bacteria"/>
</dbReference>
<dbReference type="Proteomes" id="UP000018458">
    <property type="component" value="Unassembled WGS sequence"/>
</dbReference>
<dbReference type="Gene3D" id="3.40.50.720">
    <property type="entry name" value="NAD(P)-binding Rossmann-like Domain"/>
    <property type="match status" value="1"/>
</dbReference>
<dbReference type="InterPro" id="IPR036291">
    <property type="entry name" value="NAD(P)-bd_dom_sf"/>
</dbReference>
<keyword evidence="2" id="KW-1185">Reference proteome</keyword>
<comment type="caution">
    <text evidence="1">The sequence shown here is derived from an EMBL/GenBank/DDBJ whole genome shotgun (WGS) entry which is preliminary data.</text>
</comment>